<name>A0A6B0SDT3_9EURY</name>
<organism evidence="1 2">
    <name type="scientific">Halobacterium bonnevillei</name>
    <dbReference type="NCBI Taxonomy" id="2692200"/>
    <lineage>
        <taxon>Archaea</taxon>
        <taxon>Methanobacteriati</taxon>
        <taxon>Methanobacteriota</taxon>
        <taxon>Stenosarchaea group</taxon>
        <taxon>Halobacteria</taxon>
        <taxon>Halobacteriales</taxon>
        <taxon>Halobacteriaceae</taxon>
        <taxon>Halobacterium</taxon>
    </lineage>
</organism>
<dbReference type="AlphaFoldDB" id="A0A6B0SDT3"/>
<proteinExistence type="predicted"/>
<dbReference type="OrthoDB" id="10436at2157"/>
<evidence type="ECO:0000313" key="1">
    <source>
        <dbReference type="EMBL" id="MXR19067.1"/>
    </source>
</evidence>
<dbReference type="GO" id="GO:0005975">
    <property type="term" value="P:carbohydrate metabolic process"/>
    <property type="evidence" value="ECO:0007669"/>
    <property type="project" value="InterPro"/>
</dbReference>
<reference evidence="1 2" key="1">
    <citation type="submission" date="2019-12" db="EMBL/GenBank/DDBJ databases">
        <title>Isolation and characterization of three novel carbon monoxide-oxidizing members of Halobacteria from salione crusts and soils.</title>
        <authorList>
            <person name="Myers M.R."/>
            <person name="King G.M."/>
        </authorList>
    </citation>
    <scope>NUCLEOTIDE SEQUENCE [LARGE SCALE GENOMIC DNA]</scope>
    <source>
        <strain evidence="1 2">PCN9</strain>
    </source>
</reference>
<dbReference type="RefSeq" id="WP_159524669.1">
    <property type="nucleotide sequence ID" value="NZ_WUUU01000001.1"/>
</dbReference>
<dbReference type="EMBL" id="WUUU01000001">
    <property type="protein sequence ID" value="MXR19067.1"/>
    <property type="molecule type" value="Genomic_DNA"/>
</dbReference>
<accession>A0A6B0SDT3</accession>
<dbReference type="SUPFAM" id="SSF88713">
    <property type="entry name" value="Glycoside hydrolase/deacetylase"/>
    <property type="match status" value="1"/>
</dbReference>
<comment type="caution">
    <text evidence="1">The sequence shown here is derived from an EMBL/GenBank/DDBJ whole genome shotgun (WGS) entry which is preliminary data.</text>
</comment>
<gene>
    <name evidence="1" type="ORF">GRX66_00010</name>
</gene>
<protein>
    <submittedName>
        <fullName evidence="1">Polysaccharide deacetylase family protein</fullName>
    </submittedName>
</protein>
<keyword evidence="2" id="KW-1185">Reference proteome</keyword>
<dbReference type="InterPro" id="IPR011330">
    <property type="entry name" value="Glyco_hydro/deAcase_b/a-brl"/>
</dbReference>
<dbReference type="Gene3D" id="3.20.20.370">
    <property type="entry name" value="Glycoside hydrolase/deacetylase"/>
    <property type="match status" value="1"/>
</dbReference>
<dbReference type="Proteomes" id="UP000471521">
    <property type="component" value="Unassembled WGS sequence"/>
</dbReference>
<evidence type="ECO:0000313" key="2">
    <source>
        <dbReference type="Proteomes" id="UP000471521"/>
    </source>
</evidence>
<sequence length="308" mass="35149">MDEGAVVISLDTELEWGFHGFDANHHLSSDGSRERSNINQLLSLFESFDSPATWAIVGHLFLDACDGHHHDIPSPTYEEAPKGWWAEDPGQSRETAPLRYGRDIVESIHESPVPHEIGCHTFSHVLCCRKGFSKEILCEELHAWIDVAAAFDAEPFSVVFPRNEVAHLDALVETGFRVYRGTSPEWPLLFDSGIGPFQVYLKYLLGRPAPVVEPVRVEESLWELPASQHLNYDPPYFSHVDKLLDRRLTRARKAIQEVAESGGVYHLWTHPHNFDEKMFQDLRAILETAERYNVPVRTMQEIIQQKES</sequence>